<gene>
    <name evidence="2" type="primary">ORF_1</name>
    <name evidence="2" type="ORF">HV00480_78</name>
</gene>
<dbReference type="GeneID" id="29998981"/>
<sequence>MTDLYPCISQIFFQKFNYNLLVDYNRLSVTEDSVYCKIIVIPDNYIILAVYLYNNKLFIEDSQTYVIFKATKADTMIHLVQKHLYIYSELSVSHSLYIGCELVKAEIALIMRQDYIQN</sequence>
<proteinExistence type="predicted"/>
<evidence type="ECO:0000259" key="1">
    <source>
        <dbReference type="Pfam" id="PF14251"/>
    </source>
</evidence>
<keyword evidence="2" id="KW-0934">Plastid</keyword>
<name>A0A1G4NTW1_9FLOR</name>
<geneLocation type="chloroplast" evidence="2"/>
<protein>
    <recommendedName>
        <fullName evidence="1">DUF4346 domain-containing protein</fullName>
    </recommendedName>
</protein>
<evidence type="ECO:0000313" key="2">
    <source>
        <dbReference type="EMBL" id="SCW22131.1"/>
    </source>
</evidence>
<feature type="domain" description="DUF4346" evidence="1">
    <location>
        <begin position="39"/>
        <end position="117"/>
    </location>
</feature>
<reference evidence="2" key="1">
    <citation type="submission" date="2016-10" db="EMBL/GenBank/DDBJ databases">
        <title>Chloroplast genomes as a tool to resolve red algal phylogenies: a case study in the Nemaliales.</title>
        <authorList>
            <person name="Costa J.F."/>
            <person name="Lin S.M."/>
            <person name="Macaya E.C."/>
            <person name="Fernandez-Garcia C."/>
            <person name="Verbruggen H."/>
        </authorList>
    </citation>
    <scope>NUCLEOTIDE SEQUENCE</scope>
    <source>
        <strain evidence="2">HV00480</strain>
    </source>
</reference>
<dbReference type="AlphaFoldDB" id="A0A1G4NTW1"/>
<dbReference type="RefSeq" id="YP_009313877.1">
    <property type="nucleotide sequence ID" value="NC_031659.1"/>
</dbReference>
<dbReference type="Pfam" id="PF14251">
    <property type="entry name" value="PterinBD-DUF4346"/>
    <property type="match status" value="1"/>
</dbReference>
<organism evidence="2">
    <name type="scientific">Hommersandiophycus borowitzkae</name>
    <dbReference type="NCBI Taxonomy" id="268573"/>
    <lineage>
        <taxon>Eukaryota</taxon>
        <taxon>Rhodophyta</taxon>
        <taxon>Florideophyceae</taxon>
        <taxon>Nemaliophycidae</taxon>
        <taxon>Nemaliales</taxon>
        <taxon>Liagoraceae</taxon>
        <taxon>Hommersandiophycus</taxon>
    </lineage>
</organism>
<dbReference type="InterPro" id="IPR025595">
    <property type="entry name" value="PterinBD-DUF4346"/>
</dbReference>
<dbReference type="EMBL" id="LT622867">
    <property type="protein sequence ID" value="SCW22131.1"/>
    <property type="molecule type" value="Genomic_DNA"/>
</dbReference>
<reference evidence="2" key="2">
    <citation type="submission" date="2016-10" db="EMBL/GenBank/DDBJ databases">
        <authorList>
            <person name="de Groot N.N."/>
        </authorList>
    </citation>
    <scope>NUCLEOTIDE SEQUENCE</scope>
    <source>
        <strain evidence="2">HV00480</strain>
    </source>
</reference>
<keyword evidence="2" id="KW-0150">Chloroplast</keyword>
<accession>A0A1G4NTW1</accession>